<sequence length="191" mass="21693">MAASVKESFECPRCYGKGSSVADARKQCDENMKYEDCKWIGNKDLICATEIYSDQYESTVERSCEKKEYYDSRELECFNSRDEKCGMAMCNTTRCKAVVNMPVERCSSCDSDTSLEDCDANAVMEECWRPSQARCYVGKVTSRKNPDQYLYRRGCATEELYQRLTSVCGDEANKCQVGFCRESDCLASLGN</sequence>
<dbReference type="AlphaFoldDB" id="A0A9W9Y800"/>
<reference evidence="1" key="1">
    <citation type="submission" date="2023-01" db="EMBL/GenBank/DDBJ databases">
        <title>Genome assembly of the deep-sea coral Lophelia pertusa.</title>
        <authorList>
            <person name="Herrera S."/>
            <person name="Cordes E."/>
        </authorList>
    </citation>
    <scope>NUCLEOTIDE SEQUENCE</scope>
    <source>
        <strain evidence="1">USNM1676648</strain>
        <tissue evidence="1">Polyp</tissue>
    </source>
</reference>
<accession>A0A9W9Y800</accession>
<evidence type="ECO:0000313" key="2">
    <source>
        <dbReference type="Proteomes" id="UP001163046"/>
    </source>
</evidence>
<proteinExistence type="predicted"/>
<dbReference type="EMBL" id="MU827824">
    <property type="protein sequence ID" value="KAJ7321753.1"/>
    <property type="molecule type" value="Genomic_DNA"/>
</dbReference>
<organism evidence="1 2">
    <name type="scientific">Desmophyllum pertusum</name>
    <dbReference type="NCBI Taxonomy" id="174260"/>
    <lineage>
        <taxon>Eukaryota</taxon>
        <taxon>Metazoa</taxon>
        <taxon>Cnidaria</taxon>
        <taxon>Anthozoa</taxon>
        <taxon>Hexacorallia</taxon>
        <taxon>Scleractinia</taxon>
        <taxon>Caryophylliina</taxon>
        <taxon>Caryophylliidae</taxon>
        <taxon>Desmophyllum</taxon>
    </lineage>
</organism>
<dbReference type="Proteomes" id="UP001163046">
    <property type="component" value="Unassembled WGS sequence"/>
</dbReference>
<gene>
    <name evidence="1" type="ORF">OS493_034140</name>
</gene>
<keyword evidence="2" id="KW-1185">Reference proteome</keyword>
<protein>
    <submittedName>
        <fullName evidence="1">Uncharacterized protein</fullName>
    </submittedName>
</protein>
<evidence type="ECO:0000313" key="1">
    <source>
        <dbReference type="EMBL" id="KAJ7321753.1"/>
    </source>
</evidence>
<comment type="caution">
    <text evidence="1">The sequence shown here is derived from an EMBL/GenBank/DDBJ whole genome shotgun (WGS) entry which is preliminary data.</text>
</comment>
<name>A0A9W9Y800_9CNID</name>